<dbReference type="Proteomes" id="UP000638462">
    <property type="component" value="Unassembled WGS sequence"/>
</dbReference>
<dbReference type="EMBL" id="BMIT01000011">
    <property type="protein sequence ID" value="GGF02101.1"/>
    <property type="molecule type" value="Genomic_DNA"/>
</dbReference>
<reference evidence="2" key="1">
    <citation type="journal article" date="2019" name="Int. J. Syst. Evol. Microbiol.">
        <title>The Global Catalogue of Microorganisms (GCM) 10K type strain sequencing project: providing services to taxonomists for standard genome sequencing and annotation.</title>
        <authorList>
            <consortium name="The Broad Institute Genomics Platform"/>
            <consortium name="The Broad Institute Genome Sequencing Center for Infectious Disease"/>
            <person name="Wu L."/>
            <person name="Ma J."/>
        </authorList>
    </citation>
    <scope>NUCLEOTIDE SEQUENCE [LARGE SCALE GENOMIC DNA]</scope>
    <source>
        <strain evidence="2">CGMCC 1.15394</strain>
    </source>
</reference>
<sequence>MRMENLDIKSELHGDDAAKVAFQWLKLFCPHLTSFSEFVKGKSYLWDELKEFTSNDEALTDFNSHQALNYYIMPDYFKPGEGSIFVTNKKPQENLHRQDFHVFPKNFAWSMAFTHEDGWLGPKFVKHTNYQQLNNSNIKAVNEVASLKQKWSSG</sequence>
<proteinExistence type="predicted"/>
<comment type="caution">
    <text evidence="1">The sequence shown here is derived from an EMBL/GenBank/DDBJ whole genome shotgun (WGS) entry which is preliminary data.</text>
</comment>
<accession>A0ABQ1TS71</accession>
<gene>
    <name evidence="1" type="ORF">GCM10008027_28730</name>
</gene>
<protein>
    <submittedName>
        <fullName evidence="1">Uncharacterized protein</fullName>
    </submittedName>
</protein>
<name>A0ABQ1TS71_9GAMM</name>
<keyword evidence="2" id="KW-1185">Reference proteome</keyword>
<evidence type="ECO:0000313" key="1">
    <source>
        <dbReference type="EMBL" id="GGF02101.1"/>
    </source>
</evidence>
<evidence type="ECO:0000313" key="2">
    <source>
        <dbReference type="Proteomes" id="UP000638462"/>
    </source>
</evidence>
<organism evidence="1 2">
    <name type="scientific">Pseudoalteromonas gelatinilytica</name>
    <dbReference type="NCBI Taxonomy" id="1703256"/>
    <lineage>
        <taxon>Bacteria</taxon>
        <taxon>Pseudomonadati</taxon>
        <taxon>Pseudomonadota</taxon>
        <taxon>Gammaproteobacteria</taxon>
        <taxon>Alteromonadales</taxon>
        <taxon>Pseudoalteromonadaceae</taxon>
        <taxon>Pseudoalteromonas</taxon>
    </lineage>
</organism>